<protein>
    <recommendedName>
        <fullName evidence="6">Transcription repressor</fullName>
    </recommendedName>
    <alternativeName>
        <fullName evidence="6">Ovate family protein</fullName>
    </alternativeName>
</protein>
<accession>A0AAF0XE19</accession>
<keyword evidence="10" id="KW-1185">Reference proteome</keyword>
<evidence type="ECO:0000256" key="6">
    <source>
        <dbReference type="RuleBase" id="RU367028"/>
    </source>
</evidence>
<dbReference type="Pfam" id="PF04844">
    <property type="entry name" value="Ovate"/>
    <property type="match status" value="1"/>
</dbReference>
<keyword evidence="2 6" id="KW-0678">Repressor</keyword>
<evidence type="ECO:0000259" key="8">
    <source>
        <dbReference type="PROSITE" id="PS51754"/>
    </source>
</evidence>
<feature type="domain" description="OVATE" evidence="8">
    <location>
        <begin position="139"/>
        <end position="198"/>
    </location>
</feature>
<dbReference type="AlphaFoldDB" id="A0AAF0XE19"/>
<dbReference type="GO" id="GO:0005634">
    <property type="term" value="C:nucleus"/>
    <property type="evidence" value="ECO:0007669"/>
    <property type="project" value="UniProtKB-SubCell"/>
</dbReference>
<dbReference type="EMBL" id="CP093348">
    <property type="protein sequence ID" value="WOH06208.1"/>
    <property type="molecule type" value="Genomic_DNA"/>
</dbReference>
<dbReference type="GO" id="GO:0045892">
    <property type="term" value="P:negative regulation of DNA-templated transcription"/>
    <property type="evidence" value="ECO:0007669"/>
    <property type="project" value="UniProtKB-UniRule"/>
</dbReference>
<evidence type="ECO:0000256" key="2">
    <source>
        <dbReference type="ARBA" id="ARBA00022491"/>
    </source>
</evidence>
<dbReference type="InterPro" id="IPR006458">
    <property type="entry name" value="Ovate_C"/>
</dbReference>
<evidence type="ECO:0000256" key="5">
    <source>
        <dbReference type="ARBA" id="ARBA00023242"/>
    </source>
</evidence>
<proteinExistence type="predicted"/>
<dbReference type="KEGG" id="dcr:108226562"/>
<organism evidence="9 10">
    <name type="scientific">Daucus carota subsp. sativus</name>
    <name type="common">Carrot</name>
    <dbReference type="NCBI Taxonomy" id="79200"/>
    <lineage>
        <taxon>Eukaryota</taxon>
        <taxon>Viridiplantae</taxon>
        <taxon>Streptophyta</taxon>
        <taxon>Embryophyta</taxon>
        <taxon>Tracheophyta</taxon>
        <taxon>Spermatophyta</taxon>
        <taxon>Magnoliopsida</taxon>
        <taxon>eudicotyledons</taxon>
        <taxon>Gunneridae</taxon>
        <taxon>Pentapetalae</taxon>
        <taxon>asterids</taxon>
        <taxon>campanulids</taxon>
        <taxon>Apiales</taxon>
        <taxon>Apiaceae</taxon>
        <taxon>Apioideae</taxon>
        <taxon>Scandiceae</taxon>
        <taxon>Daucinae</taxon>
        <taxon>Daucus</taxon>
        <taxon>Daucus sect. Daucus</taxon>
    </lineage>
</organism>
<evidence type="ECO:0000256" key="1">
    <source>
        <dbReference type="ARBA" id="ARBA00004123"/>
    </source>
</evidence>
<evidence type="ECO:0000313" key="9">
    <source>
        <dbReference type="EMBL" id="WOH06208.1"/>
    </source>
</evidence>
<evidence type="ECO:0000313" key="10">
    <source>
        <dbReference type="Proteomes" id="UP000077755"/>
    </source>
</evidence>
<dbReference type="PROSITE" id="PS51754">
    <property type="entry name" value="OVATE"/>
    <property type="match status" value="1"/>
</dbReference>
<feature type="region of interest" description="Disordered" evidence="7">
    <location>
        <begin position="106"/>
        <end position="132"/>
    </location>
</feature>
<comment type="subcellular location">
    <subcellularLocation>
        <location evidence="1 6">Nucleus</location>
    </subcellularLocation>
</comment>
<keyword evidence="3 6" id="KW-0805">Transcription regulation</keyword>
<reference evidence="9" key="2">
    <citation type="submission" date="2022-03" db="EMBL/GenBank/DDBJ databases">
        <title>Draft title - Genomic analysis of global carrot germplasm unveils the trajectory of domestication and the origin of high carotenoid orange carrot.</title>
        <authorList>
            <person name="Iorizzo M."/>
            <person name="Ellison S."/>
            <person name="Senalik D."/>
            <person name="Macko-Podgorni A."/>
            <person name="Grzebelus D."/>
            <person name="Bostan H."/>
            <person name="Rolling W."/>
            <person name="Curaba J."/>
            <person name="Simon P."/>
        </authorList>
    </citation>
    <scope>NUCLEOTIDE SEQUENCE</scope>
    <source>
        <tissue evidence="9">Leaf</tissue>
    </source>
</reference>
<name>A0AAF0XE19_DAUCS</name>
<sequence>MKLPSPFKYTKSPSFPSSTWPWPTCADPKAFSFRAENTTINSVFVPEEHSEFIASSSDSNSASESSRRHVISTADELDTECFNSADAIESVIRGVKKSERLFFEPSSSTLREPEKNKINNDTTNEDENDSNRASKYVVIEMETMDPFMEFKESMKEMVEAHGLDSLDGLEEMLSCYLRVNGKCNHGYIIGAFVDLLVNHDEFDFTFSSTCFSSDYQSTTCISQSPVSASSLSSFSASNCKCTTAASGASSSEDEEARA</sequence>
<evidence type="ECO:0000256" key="3">
    <source>
        <dbReference type="ARBA" id="ARBA00023015"/>
    </source>
</evidence>
<comment type="function">
    <text evidence="6">Transcriptional repressor that regulates multiple aspects of plant growth and development.</text>
</comment>
<keyword evidence="4 6" id="KW-0804">Transcription</keyword>
<evidence type="ECO:0000256" key="7">
    <source>
        <dbReference type="SAM" id="MobiDB-lite"/>
    </source>
</evidence>
<keyword evidence="5 6" id="KW-0539">Nucleus</keyword>
<evidence type="ECO:0000256" key="4">
    <source>
        <dbReference type="ARBA" id="ARBA00023163"/>
    </source>
</evidence>
<dbReference type="InterPro" id="IPR038933">
    <property type="entry name" value="Ovate"/>
</dbReference>
<dbReference type="Proteomes" id="UP000077755">
    <property type="component" value="Chromosome 6"/>
</dbReference>
<gene>
    <name evidence="9" type="ORF">DCAR_0625631</name>
</gene>
<dbReference type="NCBIfam" id="TIGR01568">
    <property type="entry name" value="A_thal_3678"/>
    <property type="match status" value="1"/>
</dbReference>
<dbReference type="PANTHER" id="PTHR33057">
    <property type="entry name" value="TRANSCRIPTION REPRESSOR OFP7-RELATED"/>
    <property type="match status" value="1"/>
</dbReference>
<dbReference type="PANTHER" id="PTHR33057:SF98">
    <property type="entry name" value="TRANSCRIPTION REPRESSOR OFP18"/>
    <property type="match status" value="1"/>
</dbReference>
<reference evidence="9" key="1">
    <citation type="journal article" date="2016" name="Nat. Genet.">
        <title>A high-quality carrot genome assembly provides new insights into carotenoid accumulation and asterid genome evolution.</title>
        <authorList>
            <person name="Iorizzo M."/>
            <person name="Ellison S."/>
            <person name="Senalik D."/>
            <person name="Zeng P."/>
            <person name="Satapoomin P."/>
            <person name="Huang J."/>
            <person name="Bowman M."/>
            <person name="Iovene M."/>
            <person name="Sanseverino W."/>
            <person name="Cavagnaro P."/>
            <person name="Yildiz M."/>
            <person name="Macko-Podgorni A."/>
            <person name="Moranska E."/>
            <person name="Grzebelus E."/>
            <person name="Grzebelus D."/>
            <person name="Ashrafi H."/>
            <person name="Zheng Z."/>
            <person name="Cheng S."/>
            <person name="Spooner D."/>
            <person name="Van Deynze A."/>
            <person name="Simon P."/>
        </authorList>
    </citation>
    <scope>NUCLEOTIDE SEQUENCE</scope>
    <source>
        <tissue evidence="9">Leaf</tissue>
    </source>
</reference>